<accession>A0A6P1E622</accession>
<dbReference type="RefSeq" id="WP_003552801.1">
    <property type="nucleotide sequence ID" value="NZ_CABKOL010000106.1"/>
</dbReference>
<dbReference type="Pfam" id="PF01546">
    <property type="entry name" value="Peptidase_M20"/>
    <property type="match status" value="1"/>
</dbReference>
<evidence type="ECO:0000313" key="14">
    <source>
        <dbReference type="Proteomes" id="UP000465035"/>
    </source>
</evidence>
<keyword evidence="7 11" id="KW-0862">Zinc</keyword>
<name>A0A6P1E622_LENHI</name>
<protein>
    <recommendedName>
        <fullName evidence="9">Peptidase T</fullName>
        <ecNumber evidence="9">3.4.11.4</ecNumber>
    </recommendedName>
</protein>
<dbReference type="AlphaFoldDB" id="A0A6P1E622"/>
<dbReference type="PANTHER" id="PTHR42994:SF2">
    <property type="entry name" value="PEPTIDASE"/>
    <property type="match status" value="1"/>
</dbReference>
<evidence type="ECO:0000256" key="5">
    <source>
        <dbReference type="ARBA" id="ARBA00022723"/>
    </source>
</evidence>
<feature type="binding site" evidence="11">
    <location>
        <position position="209"/>
    </location>
    <ligand>
        <name>Zn(2+)</name>
        <dbReference type="ChEBI" id="CHEBI:29105"/>
        <label>1</label>
    </ligand>
</feature>
<dbReference type="SMR" id="A0A6P1E622"/>
<dbReference type="SUPFAM" id="SSF55031">
    <property type="entry name" value="Bacterial exopeptidase dimerisation domain"/>
    <property type="match status" value="1"/>
</dbReference>
<evidence type="ECO:0000256" key="4">
    <source>
        <dbReference type="ARBA" id="ARBA00022670"/>
    </source>
</evidence>
<dbReference type="InterPro" id="IPR001261">
    <property type="entry name" value="ArgE/DapE_CS"/>
</dbReference>
<dbReference type="NCBIfam" id="NF003976">
    <property type="entry name" value="PRK05469.1"/>
    <property type="match status" value="1"/>
</dbReference>
<dbReference type="GO" id="GO:0008237">
    <property type="term" value="F:metallopeptidase activity"/>
    <property type="evidence" value="ECO:0007669"/>
    <property type="project" value="UniProtKB-KW"/>
</dbReference>
<dbReference type="PANTHER" id="PTHR42994">
    <property type="entry name" value="PEPTIDASE T"/>
    <property type="match status" value="1"/>
</dbReference>
<evidence type="ECO:0000256" key="8">
    <source>
        <dbReference type="ARBA" id="ARBA00023049"/>
    </source>
</evidence>
<dbReference type="PROSITE" id="PS00758">
    <property type="entry name" value="ARGE_DAPE_CPG2_1"/>
    <property type="match status" value="1"/>
</dbReference>
<feature type="domain" description="Peptidase M20 dimerisation" evidence="12">
    <location>
        <begin position="221"/>
        <end position="315"/>
    </location>
</feature>
<dbReference type="CDD" id="cd03892">
    <property type="entry name" value="M20_peptT"/>
    <property type="match status" value="1"/>
</dbReference>
<evidence type="ECO:0000256" key="1">
    <source>
        <dbReference type="ARBA" id="ARBA00000870"/>
    </source>
</evidence>
<reference evidence="13 14" key="1">
    <citation type="submission" date="2019-12" db="EMBL/GenBank/DDBJ databases">
        <title>Lactobacillus hilgardii FLUB.</title>
        <authorList>
            <person name="Gustaw K."/>
        </authorList>
    </citation>
    <scope>NUCLEOTIDE SEQUENCE [LARGE SCALE GENOMIC DNA]</scope>
    <source>
        <strain evidence="13 14">FLUB</strain>
    </source>
</reference>
<dbReference type="GO" id="GO:0008270">
    <property type="term" value="F:zinc ion binding"/>
    <property type="evidence" value="ECO:0007669"/>
    <property type="project" value="InterPro"/>
</dbReference>
<dbReference type="GO" id="GO:0006508">
    <property type="term" value="P:proteolysis"/>
    <property type="evidence" value="ECO:0007669"/>
    <property type="project" value="UniProtKB-UniRule"/>
</dbReference>
<dbReference type="PIRSF" id="PIRSF037215">
    <property type="entry name" value="Peptidase_M20B"/>
    <property type="match status" value="1"/>
</dbReference>
<dbReference type="NCBIfam" id="TIGR01882">
    <property type="entry name" value="peptidase-T"/>
    <property type="match status" value="1"/>
</dbReference>
<dbReference type="GO" id="GO:0006518">
    <property type="term" value="P:peptide metabolic process"/>
    <property type="evidence" value="ECO:0007669"/>
    <property type="project" value="InterPro"/>
</dbReference>
<keyword evidence="5 11" id="KW-0479">Metal-binding</keyword>
<evidence type="ECO:0000313" key="13">
    <source>
        <dbReference type="EMBL" id="QHB51560.1"/>
    </source>
</evidence>
<feature type="binding site" evidence="11">
    <location>
        <position position="152"/>
    </location>
    <ligand>
        <name>Zn(2+)</name>
        <dbReference type="ChEBI" id="CHEBI:29105"/>
        <label>1</label>
    </ligand>
</feature>
<proteinExistence type="inferred from homology"/>
<gene>
    <name evidence="13" type="primary">pepT</name>
    <name evidence="13" type="ORF">GQR93_04670</name>
</gene>
<dbReference type="NCBIfam" id="NF009920">
    <property type="entry name" value="PRK13381.1"/>
    <property type="match status" value="1"/>
</dbReference>
<feature type="binding site" evidence="11">
    <location>
        <position position="391"/>
    </location>
    <ligand>
        <name>Zn(2+)</name>
        <dbReference type="ChEBI" id="CHEBI:29105"/>
        <label>2</label>
    </ligand>
</feature>
<evidence type="ECO:0000256" key="6">
    <source>
        <dbReference type="ARBA" id="ARBA00022801"/>
    </source>
</evidence>
<keyword evidence="6 13" id="KW-0378">Hydrolase</keyword>
<feature type="active site" description="Proton acceptor" evidence="10">
    <location>
        <position position="186"/>
    </location>
</feature>
<feature type="binding site" evidence="11">
    <location>
        <position position="90"/>
    </location>
    <ligand>
        <name>Zn(2+)</name>
        <dbReference type="ChEBI" id="CHEBI:29105"/>
        <label>1</label>
    </ligand>
</feature>
<evidence type="ECO:0000256" key="3">
    <source>
        <dbReference type="ARBA" id="ARBA00022438"/>
    </source>
</evidence>
<evidence type="ECO:0000256" key="7">
    <source>
        <dbReference type="ARBA" id="ARBA00022833"/>
    </source>
</evidence>
<evidence type="ECO:0000256" key="11">
    <source>
        <dbReference type="PIRSR" id="PIRSR037215-2"/>
    </source>
</evidence>
<keyword evidence="4" id="KW-0645">Protease</keyword>
<dbReference type="InterPro" id="IPR002933">
    <property type="entry name" value="Peptidase_M20"/>
</dbReference>
<dbReference type="EMBL" id="CP047121">
    <property type="protein sequence ID" value="QHB51560.1"/>
    <property type="molecule type" value="Genomic_DNA"/>
</dbReference>
<sequence>MKWVSYLSEFDHDLIESLFIKYAKVNTRSNPNSPTVPTTPGQVELAQMIVEDLKKLGIKKVTYDTDSGYTLAELPGNSEKELSPIGFIAHLDTADYNAENISPQVHADYSGEDIVLNRKKNMILSPKQFPNLKKFIGQRLITTDGTTLLGADDKAGIAAILGALDDLLKHPEIEHGPVEVAFGPDEEIGRGSKRFPAKAFGAKFAYTMDNGQPGQIEPETFTASQAEISIKGTAVHPGDAYGLMVNAVSLANEILSALPKDDVPEKSRGHQGFFLVTDFNATISEAHLTIIMRDFDADKFHEKERLLEETVQQINDRFDVPRVALKIDEQYQNIGDAIQKYPYVVNLVLDTYKRLGINPRITPFRGGTDGNAITAKGIPTPNLFNGGDNFHGPYEYITTEAMADVSRIIVEIIREHVRQYGHENQKPVTFSD</sequence>
<dbReference type="InterPro" id="IPR011650">
    <property type="entry name" value="Peptidase_M20_dimer"/>
</dbReference>
<dbReference type="GO" id="GO:0045148">
    <property type="term" value="F:tripeptide aminopeptidase activity"/>
    <property type="evidence" value="ECO:0007669"/>
    <property type="project" value="UniProtKB-UniRule"/>
</dbReference>
<evidence type="ECO:0000256" key="9">
    <source>
        <dbReference type="NCBIfam" id="TIGR01882"/>
    </source>
</evidence>
<evidence type="ECO:0000259" key="12">
    <source>
        <dbReference type="Pfam" id="PF07687"/>
    </source>
</evidence>
<keyword evidence="3 13" id="KW-0031">Aminopeptidase</keyword>
<feature type="active site" evidence="10">
    <location>
        <position position="92"/>
    </location>
</feature>
<dbReference type="EC" id="3.4.11.4" evidence="9"/>
<feature type="binding site" evidence="11">
    <location>
        <position position="152"/>
    </location>
    <ligand>
        <name>Zn(2+)</name>
        <dbReference type="ChEBI" id="CHEBI:29105"/>
        <label>2</label>
    </ligand>
</feature>
<comment type="similarity">
    <text evidence="2">Belongs to the peptidase M20B family.</text>
</comment>
<dbReference type="Proteomes" id="UP000465035">
    <property type="component" value="Chromosome"/>
</dbReference>
<feature type="binding site" evidence="11">
    <location>
        <position position="187"/>
    </location>
    <ligand>
        <name>Zn(2+)</name>
        <dbReference type="ChEBI" id="CHEBI:29105"/>
        <label>2</label>
    </ligand>
</feature>
<dbReference type="Pfam" id="PF07687">
    <property type="entry name" value="M20_dimer"/>
    <property type="match status" value="1"/>
</dbReference>
<keyword evidence="8" id="KW-0482">Metalloprotease</keyword>
<evidence type="ECO:0000256" key="10">
    <source>
        <dbReference type="PIRSR" id="PIRSR037215-1"/>
    </source>
</evidence>
<dbReference type="InterPro" id="IPR010161">
    <property type="entry name" value="Peptidase_M20B"/>
</dbReference>
<dbReference type="PROSITE" id="PS00759">
    <property type="entry name" value="ARGE_DAPE_CPG2_2"/>
    <property type="match status" value="1"/>
</dbReference>
<dbReference type="SUPFAM" id="SSF53187">
    <property type="entry name" value="Zn-dependent exopeptidases"/>
    <property type="match status" value="1"/>
</dbReference>
<dbReference type="InterPro" id="IPR036264">
    <property type="entry name" value="Bact_exopeptidase_dim_dom"/>
</dbReference>
<evidence type="ECO:0000256" key="2">
    <source>
        <dbReference type="ARBA" id="ARBA00009692"/>
    </source>
</evidence>
<dbReference type="GeneID" id="69057646"/>
<comment type="cofactor">
    <cofactor evidence="11">
        <name>Zn(2+)</name>
        <dbReference type="ChEBI" id="CHEBI:29105"/>
    </cofactor>
    <text evidence="11">Binds 2 Zn(2+) ions per subunit.</text>
</comment>
<organism evidence="13 14">
    <name type="scientific">Lentilactobacillus hilgardii</name>
    <name type="common">Lactobacillus hilgardii</name>
    <dbReference type="NCBI Taxonomy" id="1588"/>
    <lineage>
        <taxon>Bacteria</taxon>
        <taxon>Bacillati</taxon>
        <taxon>Bacillota</taxon>
        <taxon>Bacilli</taxon>
        <taxon>Lactobacillales</taxon>
        <taxon>Lactobacillaceae</taxon>
        <taxon>Lentilactobacillus</taxon>
    </lineage>
</organism>
<dbReference type="Gene3D" id="3.30.70.360">
    <property type="match status" value="1"/>
</dbReference>
<comment type="catalytic activity">
    <reaction evidence="1">
        <text>Release of the N-terminal residue from a tripeptide.</text>
        <dbReference type="EC" id="3.4.11.4"/>
    </reaction>
</comment>
<dbReference type="Gene3D" id="3.40.630.10">
    <property type="entry name" value="Zn peptidases"/>
    <property type="match status" value="1"/>
</dbReference>